<organism evidence="3 4">
    <name type="scientific">Rhodococcus jostii</name>
    <dbReference type="NCBI Taxonomy" id="132919"/>
    <lineage>
        <taxon>Bacteria</taxon>
        <taxon>Bacillati</taxon>
        <taxon>Actinomycetota</taxon>
        <taxon>Actinomycetes</taxon>
        <taxon>Mycobacteriales</taxon>
        <taxon>Nocardiaceae</taxon>
        <taxon>Rhodococcus</taxon>
    </lineage>
</organism>
<dbReference type="AlphaFoldDB" id="A0A1H5C4P1"/>
<dbReference type="InterPro" id="IPR018649">
    <property type="entry name" value="SHOCT"/>
</dbReference>
<gene>
    <name evidence="3" type="ORF">SAMN04490220_4994</name>
</gene>
<dbReference type="Pfam" id="PF09851">
    <property type="entry name" value="SHOCT"/>
    <property type="match status" value="1"/>
</dbReference>
<evidence type="ECO:0000259" key="2">
    <source>
        <dbReference type="Pfam" id="PF09851"/>
    </source>
</evidence>
<evidence type="ECO:0000313" key="4">
    <source>
        <dbReference type="Proteomes" id="UP000183407"/>
    </source>
</evidence>
<reference evidence="4" key="1">
    <citation type="submission" date="2016-10" db="EMBL/GenBank/DDBJ databases">
        <authorList>
            <person name="Varghese N."/>
        </authorList>
    </citation>
    <scope>NUCLEOTIDE SEQUENCE [LARGE SCALE GENOMIC DNA]</scope>
    <source>
        <strain evidence="4">DSM 44719</strain>
    </source>
</reference>
<dbReference type="RefSeq" id="WP_073358960.1">
    <property type="nucleotide sequence ID" value="NZ_FNTL01000004.1"/>
</dbReference>
<feature type="compositionally biased region" description="Low complexity" evidence="1">
    <location>
        <begin position="52"/>
        <end position="71"/>
    </location>
</feature>
<dbReference type="Proteomes" id="UP000183407">
    <property type="component" value="Unassembled WGS sequence"/>
</dbReference>
<name>A0A1H5C4P1_RHOJO</name>
<evidence type="ECO:0000313" key="3">
    <source>
        <dbReference type="EMBL" id="SED61497.1"/>
    </source>
</evidence>
<accession>A0A1H5C4P1</accession>
<proteinExistence type="predicted"/>
<dbReference type="OrthoDB" id="5996503at2"/>
<protein>
    <submittedName>
        <fullName evidence="3">Short C-terminal domain-containing protein</fullName>
    </submittedName>
</protein>
<evidence type="ECO:0000256" key="1">
    <source>
        <dbReference type="SAM" id="MobiDB-lite"/>
    </source>
</evidence>
<feature type="region of interest" description="Disordered" evidence="1">
    <location>
        <begin position="29"/>
        <end position="85"/>
    </location>
</feature>
<dbReference type="EMBL" id="FNTL01000004">
    <property type="protein sequence ID" value="SED61497.1"/>
    <property type="molecule type" value="Genomic_DNA"/>
</dbReference>
<feature type="domain" description="SHOCT" evidence="2">
    <location>
        <begin position="88"/>
        <end position="114"/>
    </location>
</feature>
<sequence length="116" mass="12470">MVFRGPRRMGRPGLLGTVARTAVITGTARATSNAMNRRAANKQAEEQERIDQAAQQQYAEQQAAQQQYAQQAPPPPPAPAGGDDLVSRIQELARLKDAGVLTDDEFAAAKAKLLES</sequence>